<dbReference type="EMBL" id="CP027792">
    <property type="protein sequence ID" value="AVP58856.1"/>
    <property type="molecule type" value="Genomic_DNA"/>
</dbReference>
<dbReference type="OrthoDB" id="9180919at2"/>
<dbReference type="Proteomes" id="UP000241829">
    <property type="component" value="Chromosome"/>
</dbReference>
<evidence type="ECO:0000313" key="2">
    <source>
        <dbReference type="Proteomes" id="UP000241829"/>
    </source>
</evidence>
<dbReference type="AlphaFoldDB" id="A0A2P1NPD3"/>
<organism evidence="1 2">
    <name type="scientific">Pulveribacter suum</name>
    <dbReference type="NCBI Taxonomy" id="2116657"/>
    <lineage>
        <taxon>Bacteria</taxon>
        <taxon>Pseudomonadati</taxon>
        <taxon>Pseudomonadota</taxon>
        <taxon>Betaproteobacteria</taxon>
        <taxon>Burkholderiales</taxon>
        <taxon>Comamonadaceae</taxon>
        <taxon>Pulveribacter</taxon>
    </lineage>
</organism>
<evidence type="ECO:0000313" key="1">
    <source>
        <dbReference type="EMBL" id="AVP58856.1"/>
    </source>
</evidence>
<name>A0A2P1NPD3_9BURK</name>
<reference evidence="2" key="1">
    <citation type="submission" date="2018-03" db="EMBL/GenBank/DDBJ databases">
        <title>Genome sequencing of Melaminivora sp. strain SC2-7.</title>
        <authorList>
            <person name="Kim S.-J."/>
            <person name="Heo J."/>
            <person name="Ahn J.-H."/>
            <person name="Kwon S.-W."/>
        </authorList>
    </citation>
    <scope>NUCLEOTIDE SEQUENCE [LARGE SCALE GENOMIC DNA]</scope>
    <source>
        <strain evidence="2">SC2-7</strain>
    </source>
</reference>
<dbReference type="KEGG" id="melm:C7H73_15050"/>
<sequence length="284" mass="29963">MRTSFLKRASGGMALVAVLWIVAALSVIATGLTQSLRLESRTVAHARQEAQAQALGDAAIQMTLQALLAGNQPVARLTRVEVSFHDVPMQVEVMPLSGLVDINRAAVPLLQRLFHVAGGLSPDAAEAAARAVVQAREQRDGKGAPRRFEAEEDLLRVPGIEYDLYARLSGLFTADLQGSGRVNPLAAPLEVLVVLAGGNKAMAAQMAARRDAGEAAVDTTALDPALIDAALSRRLRVQATVPMADGGFVQVARSVDLSARSPDGAPWHTFRMTSTVGRAYGGKS</sequence>
<proteinExistence type="predicted"/>
<keyword evidence="2" id="KW-1185">Reference proteome</keyword>
<dbReference type="SUPFAM" id="SSF81585">
    <property type="entry name" value="PsbU/PolX domain-like"/>
    <property type="match status" value="1"/>
</dbReference>
<accession>A0A2P1NPD3</accession>
<protein>
    <submittedName>
        <fullName evidence="1">General secretion pathway protein GspK</fullName>
    </submittedName>
</protein>
<gene>
    <name evidence="1" type="ORF">C7H73_15050</name>
</gene>